<dbReference type="RefSeq" id="WP_188815338.1">
    <property type="nucleotide sequence ID" value="NZ_BMHT01000006.1"/>
</dbReference>
<dbReference type="InterPro" id="IPR001173">
    <property type="entry name" value="Glyco_trans_2-like"/>
</dbReference>
<dbReference type="PANTHER" id="PTHR43685:SF5">
    <property type="entry name" value="GLYCOSYLTRANSFERASE EPSE-RELATED"/>
    <property type="match status" value="1"/>
</dbReference>
<feature type="domain" description="Glycosyltransferase 2-like" evidence="4">
    <location>
        <begin position="10"/>
        <end position="135"/>
    </location>
</feature>
<evidence type="ECO:0000259" key="4">
    <source>
        <dbReference type="Pfam" id="PF00535"/>
    </source>
</evidence>
<protein>
    <recommendedName>
        <fullName evidence="4">Glycosyltransferase 2-like domain-containing protein</fullName>
    </recommendedName>
</protein>
<accession>A0ABQ1UMG9</accession>
<dbReference type="CDD" id="cd00761">
    <property type="entry name" value="Glyco_tranf_GTA_type"/>
    <property type="match status" value="1"/>
</dbReference>
<comment type="caution">
    <text evidence="5">The sequence shown here is derived from an EMBL/GenBank/DDBJ whole genome shotgun (WGS) entry which is preliminary data.</text>
</comment>
<sequence>MMNTRSAGVSVLICTYNGAGRITETLAHLARQKVVPALRWEIILVDNASTDQVLETATSFWRTTAEPAPLRTYAQPRPGKTYALELAYEKASYSYMCIVDDDNWLAPDYVQNGFDLLQSHPEVGLLGGRTTGAFEVEPPAWFKQYQHYYAVGAPILYEDGVPRPISDGPVVNFELWGAGLFVRRAIWEAMTVLGFESLLSGRKGKDLVAGEDHELCYVARLLGYTLWYSSSLSLVHYMTKGRLTAAYRDQLLRAGAIGSLQLLPYKYAMLNKPAEPNITLDVLKDFSYIEWFTIKNIFSADYLGFLLGKEKTSFITNNVHVKYFFKFFFNIKSIKQNYQKVVAFKRRVAAFQASQKLVADREKVSNT</sequence>
<evidence type="ECO:0000313" key="6">
    <source>
        <dbReference type="Proteomes" id="UP000632273"/>
    </source>
</evidence>
<keyword evidence="6" id="KW-1185">Reference proteome</keyword>
<dbReference type="InterPro" id="IPR050834">
    <property type="entry name" value="Glycosyltransf_2"/>
</dbReference>
<dbReference type="Proteomes" id="UP000632273">
    <property type="component" value="Unassembled WGS sequence"/>
</dbReference>
<evidence type="ECO:0000256" key="1">
    <source>
        <dbReference type="ARBA" id="ARBA00006739"/>
    </source>
</evidence>
<gene>
    <name evidence="5" type="ORF">GCM10011383_35190</name>
</gene>
<evidence type="ECO:0000256" key="3">
    <source>
        <dbReference type="ARBA" id="ARBA00022679"/>
    </source>
</evidence>
<dbReference type="SUPFAM" id="SSF53448">
    <property type="entry name" value="Nucleotide-diphospho-sugar transferases"/>
    <property type="match status" value="1"/>
</dbReference>
<comment type="similarity">
    <text evidence="1">Belongs to the glycosyltransferase 2 family.</text>
</comment>
<keyword evidence="2" id="KW-0328">Glycosyltransferase</keyword>
<evidence type="ECO:0000256" key="2">
    <source>
        <dbReference type="ARBA" id="ARBA00022676"/>
    </source>
</evidence>
<dbReference type="EMBL" id="BMHT01000006">
    <property type="protein sequence ID" value="GGF20508.1"/>
    <property type="molecule type" value="Genomic_DNA"/>
</dbReference>
<reference evidence="6" key="1">
    <citation type="journal article" date="2019" name="Int. J. Syst. Evol. Microbiol.">
        <title>The Global Catalogue of Microorganisms (GCM) 10K type strain sequencing project: providing services to taxonomists for standard genome sequencing and annotation.</title>
        <authorList>
            <consortium name="The Broad Institute Genomics Platform"/>
            <consortium name="The Broad Institute Genome Sequencing Center for Infectious Disease"/>
            <person name="Wu L."/>
            <person name="Ma J."/>
        </authorList>
    </citation>
    <scope>NUCLEOTIDE SEQUENCE [LARGE SCALE GENOMIC DNA]</scope>
    <source>
        <strain evidence="6">CGMCC 1.15197</strain>
    </source>
</reference>
<dbReference type="InterPro" id="IPR029044">
    <property type="entry name" value="Nucleotide-diphossugar_trans"/>
</dbReference>
<keyword evidence="3" id="KW-0808">Transferase</keyword>
<dbReference type="PANTHER" id="PTHR43685">
    <property type="entry name" value="GLYCOSYLTRANSFERASE"/>
    <property type="match status" value="1"/>
</dbReference>
<dbReference type="Pfam" id="PF00535">
    <property type="entry name" value="Glycos_transf_2"/>
    <property type="match status" value="1"/>
</dbReference>
<evidence type="ECO:0000313" key="5">
    <source>
        <dbReference type="EMBL" id="GGF20508.1"/>
    </source>
</evidence>
<dbReference type="Gene3D" id="3.90.550.10">
    <property type="entry name" value="Spore Coat Polysaccharide Biosynthesis Protein SpsA, Chain A"/>
    <property type="match status" value="1"/>
</dbReference>
<organism evidence="5 6">
    <name type="scientific">Hymenobacter cavernae</name>
    <dbReference type="NCBI Taxonomy" id="2044852"/>
    <lineage>
        <taxon>Bacteria</taxon>
        <taxon>Pseudomonadati</taxon>
        <taxon>Bacteroidota</taxon>
        <taxon>Cytophagia</taxon>
        <taxon>Cytophagales</taxon>
        <taxon>Hymenobacteraceae</taxon>
        <taxon>Hymenobacter</taxon>
    </lineage>
</organism>
<name>A0ABQ1UMG9_9BACT</name>
<proteinExistence type="inferred from homology"/>